<evidence type="ECO:0000313" key="2">
    <source>
        <dbReference type="EMBL" id="KAH7573365.1"/>
    </source>
</evidence>
<organism evidence="2 3">
    <name type="scientific">Xanthoceras sorbifolium</name>
    <dbReference type="NCBI Taxonomy" id="99658"/>
    <lineage>
        <taxon>Eukaryota</taxon>
        <taxon>Viridiplantae</taxon>
        <taxon>Streptophyta</taxon>
        <taxon>Embryophyta</taxon>
        <taxon>Tracheophyta</taxon>
        <taxon>Spermatophyta</taxon>
        <taxon>Magnoliopsida</taxon>
        <taxon>eudicotyledons</taxon>
        <taxon>Gunneridae</taxon>
        <taxon>Pentapetalae</taxon>
        <taxon>rosids</taxon>
        <taxon>malvids</taxon>
        <taxon>Sapindales</taxon>
        <taxon>Sapindaceae</taxon>
        <taxon>Xanthoceroideae</taxon>
        <taxon>Xanthoceras</taxon>
    </lineage>
</organism>
<evidence type="ECO:0000256" key="1">
    <source>
        <dbReference type="SAM" id="MobiDB-lite"/>
    </source>
</evidence>
<feature type="region of interest" description="Disordered" evidence="1">
    <location>
        <begin position="1"/>
        <end position="23"/>
    </location>
</feature>
<comment type="caution">
    <text evidence="2">The sequence shown here is derived from an EMBL/GenBank/DDBJ whole genome shotgun (WGS) entry which is preliminary data.</text>
</comment>
<dbReference type="InterPro" id="IPR016024">
    <property type="entry name" value="ARM-type_fold"/>
</dbReference>
<keyword evidence="3" id="KW-1185">Reference proteome</keyword>
<dbReference type="InterPro" id="IPR011989">
    <property type="entry name" value="ARM-like"/>
</dbReference>
<accession>A0ABQ8I9P9</accession>
<sequence length="1313" mass="146495">MAPKFKFKKQRDNGGPLLSLSNEKEPEMALMDSQSESYCRQGHRSDLFIQTQHQGDGGGFICLVCLCSLINTPTPRAPTLHVSYALSQLSLALPLRSFHARFLVSPLVHALSSFDDQPIACQLIDVITALCNCDADDVFSEFVFRVADKLSSGALAWSRKQLYMLHCFGVLLNCQTNNPSVHIKDKDALVSSLVTGLKLPNEEIRGEILFVLYKLSLQCMHMDGDGADILLAFCPKLLHLSLEALMKTQSDDVRLNCVALLIILAQKGAFIDAYANEVRSMSFDEVDNSMQTEDGTDQPSLNVLFAEAIKGPLLSSDSQVQISTLDLIFHYLSCEGTPSKQIQALVEENIADYVFEMLRLSECKDQAVNSCLQVLNIFSTAEQALRQRLVVGFTTLIPVLHHVAEVPFHPAQSQTLKLIGNCISDCPEIVSTSQVEEIIPVLTRMFRRHTDGEVDMLPETFITACSTVVALLKLPSFHGTSNLATSVQEASKHAVLACLSISGKNPSQLLHSLYLLKEVYENSLEVFSTNKTSCMELRNSIMDICASHLLPWFKMVINEINEEIVLGVMETFHSILQYSVIPATEFAKTLVSSSWFSFSFGCLGLFPTEKIKWRVYLMLSSLVDVLLGSDTGQPIRDVTLCIPSDPLDLLFLLGQKSFHNLELSSCHSAVLLILHTAALYDDRLADEKLVLASLEQYILVNNSNFQYEAADSLTMMWLVNLYSLYRSFAEMSYQIPYSQEAERILFHLVTENEWDLLSAEIHPLSLRWLFQQEKISKAMSQQILKLCRSYSSNEPVVVQGKSSQTINDKVIAELVAAGDNYGAAILVSLLIQLVEQEAQAHDIISVLNFMATTIKIFPAASDQLCFHGIGNAIQPLFYSSSHSSSTQSFMAASFLLFNILRSVHSEILSDDETWLAVTMKLIDYLISTVAVCGWTHESLLVINILSLILHHSTNKALVEASKAIVFNTSLVSTINSTIYDACSKGPALIDCDEGTSTGETLIFLLILYYFSLRSLHAVLPGGVDWHDFLDPSNSMQSLPMINIRCRDLCRLIHFGSPSVKLVTSHCLLELFTILSNQKNKEGEELECSMGFLVSVMAVLEGLVFDSDIRVATNCGLCLSMIFEWEKLDLQEKRITAKNYWCRLIVEEMAMSLATQHLALESFINHHKPAVHVAASLLKLDTIPGWMRTVFDDPCIAGIIGNLSPSNLSTEMVLLFRQLLNSEFLNAQQIASLNHVLQACRKYRYTNSSQDEHEEKKYMQVEDLGEVGRYLIHLISSQSSSSVDKDSRGLPNGDKRLLEEIEMFFRTLTAEDDR</sequence>
<dbReference type="Proteomes" id="UP000827721">
    <property type="component" value="Unassembled WGS sequence"/>
</dbReference>
<proteinExistence type="predicted"/>
<evidence type="ECO:0000313" key="3">
    <source>
        <dbReference type="Proteomes" id="UP000827721"/>
    </source>
</evidence>
<evidence type="ECO:0008006" key="4">
    <source>
        <dbReference type="Google" id="ProtNLM"/>
    </source>
</evidence>
<name>A0ABQ8I9P9_9ROSI</name>
<dbReference type="Gene3D" id="1.25.10.10">
    <property type="entry name" value="Leucine-rich Repeat Variant"/>
    <property type="match status" value="1"/>
</dbReference>
<dbReference type="PANTHER" id="PTHR36379">
    <property type="entry name" value="PROTEIN PRD1"/>
    <property type="match status" value="1"/>
</dbReference>
<gene>
    <name evidence="2" type="ORF">JRO89_XS03G0129900</name>
</gene>
<dbReference type="SUPFAM" id="SSF48371">
    <property type="entry name" value="ARM repeat"/>
    <property type="match status" value="1"/>
</dbReference>
<reference evidence="2 3" key="1">
    <citation type="submission" date="2021-02" db="EMBL/GenBank/DDBJ databases">
        <title>Plant Genome Project.</title>
        <authorList>
            <person name="Zhang R.-G."/>
        </authorList>
    </citation>
    <scope>NUCLEOTIDE SEQUENCE [LARGE SCALE GENOMIC DNA]</scope>
    <source>
        <tissue evidence="2">Leaves</tissue>
    </source>
</reference>
<dbReference type="InterPro" id="IPR044968">
    <property type="entry name" value="PRD1"/>
</dbReference>
<dbReference type="PANTHER" id="PTHR36379:SF1">
    <property type="entry name" value="PUTATIVE RECOMBINATION INITIATION DEFECT 1-RELATED"/>
    <property type="match status" value="1"/>
</dbReference>
<protein>
    <recommendedName>
        <fullName evidence="4">Protein PRD1</fullName>
    </recommendedName>
</protein>
<dbReference type="EMBL" id="JAFEMO010000003">
    <property type="protein sequence ID" value="KAH7573365.1"/>
    <property type="molecule type" value="Genomic_DNA"/>
</dbReference>